<dbReference type="STRING" id="418784.A0A2P7YX39"/>
<keyword evidence="2" id="KW-0472">Membrane</keyword>
<dbReference type="PANTHER" id="PTHR36089:SF1">
    <property type="entry name" value="CHITIN SYNTHASE 3 COMPLEX PROTEIN CSI2-RELATED"/>
    <property type="match status" value="1"/>
</dbReference>
<keyword evidence="2" id="KW-1133">Transmembrane helix</keyword>
<feature type="transmembrane region" description="Helical" evidence="2">
    <location>
        <begin position="133"/>
        <end position="159"/>
    </location>
</feature>
<evidence type="ECO:0000256" key="2">
    <source>
        <dbReference type="SAM" id="Phobius"/>
    </source>
</evidence>
<evidence type="ECO:0000256" key="1">
    <source>
        <dbReference type="SAM" id="MobiDB-lite"/>
    </source>
</evidence>
<dbReference type="OrthoDB" id="4065319at2759"/>
<evidence type="ECO:0008006" key="6">
    <source>
        <dbReference type="Google" id="ProtNLM"/>
    </source>
</evidence>
<keyword evidence="5" id="KW-1185">Reference proteome</keyword>
<keyword evidence="3" id="KW-0732">Signal</keyword>
<dbReference type="GO" id="GO:0000324">
    <property type="term" value="C:fungal-type vacuole"/>
    <property type="evidence" value="ECO:0007669"/>
    <property type="project" value="TreeGrafter"/>
</dbReference>
<dbReference type="EMBL" id="PYFQ01000001">
    <property type="protein sequence ID" value="PSK40530.1"/>
    <property type="molecule type" value="Genomic_DNA"/>
</dbReference>
<feature type="compositionally biased region" description="Polar residues" evidence="1">
    <location>
        <begin position="290"/>
        <end position="301"/>
    </location>
</feature>
<sequence length="333" mass="36324">MRLPVVLLLATLILAKPLPLRTGIIHHHHLHARDDMPGVTDTAATTTSTSSKSTSKTSTSKSSKSSSASTSDMPSAEDSSTTEMPSASVLPSISLTLSLSTLYSYSITVPPSTQTGSYNENPYVYRATKPANLVFIIVGGILGLMLLSLIAIYLAFWLISRSRAKKEREVYFGMLMPGLNLSQLSFFNSDGNSSIAEKSSTGWGSNSSVLMLHRQSLALHLDRASVLPSQGRSYRELQGLEGTRRGSMYISPVLEMMHGRSRLQVDLVRPDSIYGLDLPYVDSPLDSPTDYASTDAINTQPIEEKKKLRPPSQILDDLLGDMDFTLDPAKDEH</sequence>
<name>A0A2P7YX39_9ASCO</name>
<dbReference type="PANTHER" id="PTHR36089">
    <property type="entry name" value="CHITIN SYNTHASE 3 COMPLEX PROTEIN CSI2-RELATED"/>
    <property type="match status" value="1"/>
</dbReference>
<feature type="signal peptide" evidence="3">
    <location>
        <begin position="1"/>
        <end position="15"/>
    </location>
</feature>
<protein>
    <recommendedName>
        <fullName evidence="6">Mid2 domain-containing protein</fullName>
    </recommendedName>
</protein>
<accession>A0A2P7YX39</accession>
<dbReference type="InterPro" id="IPR051009">
    <property type="entry name" value="PRM"/>
</dbReference>
<gene>
    <name evidence="4" type="ORF">C7M61_000176</name>
</gene>
<feature type="region of interest" description="Disordered" evidence="1">
    <location>
        <begin position="287"/>
        <end position="313"/>
    </location>
</feature>
<evidence type="ECO:0000313" key="4">
    <source>
        <dbReference type="EMBL" id="PSK40530.1"/>
    </source>
</evidence>
<dbReference type="GO" id="GO:0005935">
    <property type="term" value="C:cellular bud neck"/>
    <property type="evidence" value="ECO:0007669"/>
    <property type="project" value="TreeGrafter"/>
</dbReference>
<feature type="region of interest" description="Disordered" evidence="1">
    <location>
        <begin position="34"/>
        <end position="85"/>
    </location>
</feature>
<feature type="compositionally biased region" description="Low complexity" evidence="1">
    <location>
        <begin position="42"/>
        <end position="71"/>
    </location>
</feature>
<dbReference type="VEuPathDB" id="FungiDB:C7M61_000176"/>
<dbReference type="AlphaFoldDB" id="A0A2P7YX39"/>
<evidence type="ECO:0000313" key="5">
    <source>
        <dbReference type="Proteomes" id="UP000241107"/>
    </source>
</evidence>
<reference evidence="4 5" key="1">
    <citation type="submission" date="2018-03" db="EMBL/GenBank/DDBJ databases">
        <title>Candida pseudohaemulonii genome assembly and annotation.</title>
        <authorList>
            <person name="Munoz J.F."/>
            <person name="Gade L.G."/>
            <person name="Chow N.A."/>
            <person name="Litvintseva A.P."/>
            <person name="Loparev V.N."/>
            <person name="Cuomo C.A."/>
        </authorList>
    </citation>
    <scope>NUCLEOTIDE SEQUENCE [LARGE SCALE GENOMIC DNA]</scope>
    <source>
        <strain evidence="4 5">B12108</strain>
    </source>
</reference>
<keyword evidence="2" id="KW-0812">Transmembrane</keyword>
<dbReference type="Proteomes" id="UP000241107">
    <property type="component" value="Unassembled WGS sequence"/>
</dbReference>
<dbReference type="GeneID" id="36563569"/>
<feature type="chain" id="PRO_5015153304" description="Mid2 domain-containing protein" evidence="3">
    <location>
        <begin position="16"/>
        <end position="333"/>
    </location>
</feature>
<comment type="caution">
    <text evidence="4">The sequence shown here is derived from an EMBL/GenBank/DDBJ whole genome shotgun (WGS) entry which is preliminary data.</text>
</comment>
<evidence type="ECO:0000256" key="3">
    <source>
        <dbReference type="SAM" id="SignalP"/>
    </source>
</evidence>
<dbReference type="RefSeq" id="XP_024715229.1">
    <property type="nucleotide sequence ID" value="XM_024855630.1"/>
</dbReference>
<proteinExistence type="predicted"/>
<organism evidence="4 5">
    <name type="scientific">Candidozyma pseudohaemuli</name>
    <dbReference type="NCBI Taxonomy" id="418784"/>
    <lineage>
        <taxon>Eukaryota</taxon>
        <taxon>Fungi</taxon>
        <taxon>Dikarya</taxon>
        <taxon>Ascomycota</taxon>
        <taxon>Saccharomycotina</taxon>
        <taxon>Pichiomycetes</taxon>
        <taxon>Metschnikowiaceae</taxon>
        <taxon>Candidozyma</taxon>
    </lineage>
</organism>